<keyword evidence="6 12" id="KW-0456">Lyase</keyword>
<evidence type="ECO:0000256" key="9">
    <source>
        <dbReference type="ARBA" id="ARBA00060983"/>
    </source>
</evidence>
<dbReference type="FunFam" id="3.20.20.10:FF:000003">
    <property type="entry name" value="Diaminopimelate decarboxylase"/>
    <property type="match status" value="1"/>
</dbReference>
<dbReference type="PRINTS" id="PR01181">
    <property type="entry name" value="DAPDCRBXLASE"/>
</dbReference>
<dbReference type="HAMAP" id="MF_02120">
    <property type="entry name" value="LysA"/>
    <property type="match status" value="1"/>
</dbReference>
<accession>A0A5E7C1C0</accession>
<dbReference type="Pfam" id="PF02784">
    <property type="entry name" value="Orn_Arg_deC_N"/>
    <property type="match status" value="1"/>
</dbReference>
<evidence type="ECO:0000313" key="17">
    <source>
        <dbReference type="EMBL" id="VVN96017.1"/>
    </source>
</evidence>
<keyword evidence="5 12" id="KW-0457">Lysine biosynthesis</keyword>
<evidence type="ECO:0000256" key="8">
    <source>
        <dbReference type="ARBA" id="ARBA00060643"/>
    </source>
</evidence>
<dbReference type="InterPro" id="IPR000183">
    <property type="entry name" value="Orn/DAP/Arg_de-COase"/>
</dbReference>
<dbReference type="InterPro" id="IPR022653">
    <property type="entry name" value="De-COase2_pyr-phos_BS"/>
</dbReference>
<dbReference type="PANTHER" id="PTHR43727:SF2">
    <property type="entry name" value="GROUP IV DECARBOXYLASE"/>
    <property type="match status" value="1"/>
</dbReference>
<feature type="domain" description="Orn/DAP/Arg decarboxylase 2 N-terminal" evidence="16">
    <location>
        <begin position="35"/>
        <end position="280"/>
    </location>
</feature>
<dbReference type="PROSITE" id="PS00879">
    <property type="entry name" value="ODR_DC_2_2"/>
    <property type="match status" value="1"/>
</dbReference>
<comment type="subunit">
    <text evidence="12">Homodimer.</text>
</comment>
<dbReference type="InterPro" id="IPR022657">
    <property type="entry name" value="De-COase2_CS"/>
</dbReference>
<feature type="modified residue" description="N6-(pyridoxal phosphate)lysine" evidence="12 13">
    <location>
        <position position="60"/>
    </location>
</feature>
<comment type="function">
    <text evidence="12">Specifically catalyzes the decarboxylation of meso-diaminopimelate (meso-DAP) to L-lysine.</text>
</comment>
<evidence type="ECO:0000259" key="15">
    <source>
        <dbReference type="Pfam" id="PF00278"/>
    </source>
</evidence>
<dbReference type="Gene3D" id="3.20.20.10">
    <property type="entry name" value="Alanine racemase"/>
    <property type="match status" value="1"/>
</dbReference>
<dbReference type="InterPro" id="IPR022643">
    <property type="entry name" value="De-COase2_C"/>
</dbReference>
<evidence type="ECO:0000256" key="11">
    <source>
        <dbReference type="ARBA" id="ARBA00074972"/>
    </source>
</evidence>
<gene>
    <name evidence="12 17" type="primary">lysA</name>
    <name evidence="17" type="ORF">PS723_02255</name>
</gene>
<feature type="domain" description="Orn/DAP/Arg decarboxylase 2 C-terminal" evidence="15">
    <location>
        <begin position="30"/>
        <end position="368"/>
    </location>
</feature>
<dbReference type="PRINTS" id="PR01179">
    <property type="entry name" value="ODADCRBXLASE"/>
</dbReference>
<evidence type="ECO:0000256" key="13">
    <source>
        <dbReference type="PIRSR" id="PIRSR600183-50"/>
    </source>
</evidence>
<evidence type="ECO:0000256" key="7">
    <source>
        <dbReference type="ARBA" id="ARBA00050464"/>
    </source>
</evidence>
<feature type="active site" description="Proton donor" evidence="13">
    <location>
        <position position="342"/>
    </location>
</feature>
<feature type="binding site" evidence="12">
    <location>
        <position position="343"/>
    </location>
    <ligand>
        <name>substrate</name>
    </ligand>
</feature>
<reference evidence="17 18" key="1">
    <citation type="submission" date="2019-09" db="EMBL/GenBank/DDBJ databases">
        <authorList>
            <person name="Chandra G."/>
            <person name="Truman W A."/>
        </authorList>
    </citation>
    <scope>NUCLEOTIDE SEQUENCE [LARGE SCALE GENOMIC DNA]</scope>
    <source>
        <strain evidence="17">PS723</strain>
    </source>
</reference>
<dbReference type="GO" id="GO:0009089">
    <property type="term" value="P:lysine biosynthetic process via diaminopimelate"/>
    <property type="evidence" value="ECO:0007669"/>
    <property type="project" value="UniProtKB-UniRule"/>
</dbReference>
<dbReference type="OrthoDB" id="9802241at2"/>
<evidence type="ECO:0000256" key="12">
    <source>
        <dbReference type="HAMAP-Rule" id="MF_02120"/>
    </source>
</evidence>
<evidence type="ECO:0000256" key="1">
    <source>
        <dbReference type="ARBA" id="ARBA00001933"/>
    </source>
</evidence>
<dbReference type="GO" id="GO:0008836">
    <property type="term" value="F:diaminopimelate decarboxylase activity"/>
    <property type="evidence" value="ECO:0007669"/>
    <property type="project" value="UniProtKB-UniRule"/>
</dbReference>
<dbReference type="GO" id="GO:0030170">
    <property type="term" value="F:pyridoxal phosphate binding"/>
    <property type="evidence" value="ECO:0007669"/>
    <property type="project" value="UniProtKB-UniRule"/>
</dbReference>
<organism evidence="17 18">
    <name type="scientific">Pseudomonas fluorescens</name>
    <dbReference type="NCBI Taxonomy" id="294"/>
    <lineage>
        <taxon>Bacteria</taxon>
        <taxon>Pseudomonadati</taxon>
        <taxon>Pseudomonadota</taxon>
        <taxon>Gammaproteobacteria</taxon>
        <taxon>Pseudomonadales</taxon>
        <taxon>Pseudomonadaceae</taxon>
        <taxon>Pseudomonas</taxon>
    </lineage>
</organism>
<keyword evidence="4 12" id="KW-0663">Pyridoxal phosphate</keyword>
<name>A0A5E7C1C0_PSEFL</name>
<evidence type="ECO:0000313" key="18">
    <source>
        <dbReference type="Proteomes" id="UP000379480"/>
    </source>
</evidence>
<dbReference type="FunFam" id="2.40.37.10:FF:000003">
    <property type="entry name" value="Diaminopimelate decarboxylase"/>
    <property type="match status" value="1"/>
</dbReference>
<feature type="binding site" evidence="12">
    <location>
        <position position="239"/>
    </location>
    <ligand>
        <name>pyridoxal 5'-phosphate</name>
        <dbReference type="ChEBI" id="CHEBI:597326"/>
    </ligand>
</feature>
<keyword evidence="2 12" id="KW-0028">Amino-acid biosynthesis</keyword>
<protein>
    <recommendedName>
        <fullName evidence="11 12">Diaminopimelate decarboxylase</fullName>
        <shortName evidence="12">DAP decarboxylase</shortName>
        <shortName evidence="12">DAPDC</shortName>
        <ecNumber evidence="10 12">4.1.1.20</ecNumber>
    </recommendedName>
</protein>
<feature type="binding site" evidence="12">
    <location>
        <position position="312"/>
    </location>
    <ligand>
        <name>substrate</name>
    </ligand>
</feature>
<evidence type="ECO:0000256" key="5">
    <source>
        <dbReference type="ARBA" id="ARBA00023154"/>
    </source>
</evidence>
<dbReference type="InterPro" id="IPR002986">
    <property type="entry name" value="DAP_deCOOHase_LysA"/>
</dbReference>
<feature type="binding site" evidence="12">
    <location>
        <begin position="273"/>
        <end position="276"/>
    </location>
    <ligand>
        <name>pyridoxal 5'-phosphate</name>
        <dbReference type="ChEBI" id="CHEBI:597326"/>
    </ligand>
</feature>
<evidence type="ECO:0000259" key="16">
    <source>
        <dbReference type="Pfam" id="PF02784"/>
    </source>
</evidence>
<comment type="similarity">
    <text evidence="9 12">Belongs to the Orn/Lys/Arg decarboxylase class-II family. LysA subfamily.</text>
</comment>
<evidence type="ECO:0000256" key="4">
    <source>
        <dbReference type="ARBA" id="ARBA00022898"/>
    </source>
</evidence>
<evidence type="ECO:0000256" key="6">
    <source>
        <dbReference type="ARBA" id="ARBA00023239"/>
    </source>
</evidence>
<dbReference type="EMBL" id="CABVHY010000010">
    <property type="protein sequence ID" value="VVN96017.1"/>
    <property type="molecule type" value="Genomic_DNA"/>
</dbReference>
<feature type="binding site" evidence="12">
    <location>
        <position position="276"/>
    </location>
    <ligand>
        <name>substrate</name>
    </ligand>
</feature>
<dbReference type="AlphaFoldDB" id="A0A5E7C1C0"/>
<evidence type="ECO:0000256" key="3">
    <source>
        <dbReference type="ARBA" id="ARBA00022793"/>
    </source>
</evidence>
<dbReference type="SUPFAM" id="SSF50621">
    <property type="entry name" value="Alanine racemase C-terminal domain-like"/>
    <property type="match status" value="1"/>
</dbReference>
<comment type="cofactor">
    <cofactor evidence="1 12 13 14">
        <name>pyridoxal 5'-phosphate</name>
        <dbReference type="ChEBI" id="CHEBI:597326"/>
    </cofactor>
</comment>
<dbReference type="RefSeq" id="WP_150803747.1">
    <property type="nucleotide sequence ID" value="NZ_CABVHY010000010.1"/>
</dbReference>
<dbReference type="PROSITE" id="PS00878">
    <property type="entry name" value="ODR_DC_2_1"/>
    <property type="match status" value="1"/>
</dbReference>
<dbReference type="EC" id="4.1.1.20" evidence="10 12"/>
<dbReference type="InterPro" id="IPR022644">
    <property type="entry name" value="De-COase2_N"/>
</dbReference>
<keyword evidence="3 12" id="KW-0210">Decarboxylase</keyword>
<dbReference type="PANTHER" id="PTHR43727">
    <property type="entry name" value="DIAMINOPIMELATE DECARBOXYLASE"/>
    <property type="match status" value="1"/>
</dbReference>
<dbReference type="Pfam" id="PF00278">
    <property type="entry name" value="Orn_DAP_Arg_deC"/>
    <property type="match status" value="1"/>
</dbReference>
<proteinExistence type="inferred from homology"/>
<comment type="pathway">
    <text evidence="8 12 14">Amino-acid biosynthesis; L-lysine biosynthesis via DAP pathway; L-lysine from DL-2,6-diaminopimelate: step 1/1.</text>
</comment>
<feature type="binding site" evidence="12">
    <location>
        <position position="370"/>
    </location>
    <ligand>
        <name>substrate</name>
    </ligand>
</feature>
<evidence type="ECO:0000256" key="14">
    <source>
        <dbReference type="RuleBase" id="RU003738"/>
    </source>
</evidence>
<dbReference type="Proteomes" id="UP000379480">
    <property type="component" value="Unassembled WGS sequence"/>
</dbReference>
<dbReference type="InterPro" id="IPR029066">
    <property type="entry name" value="PLP-binding_barrel"/>
</dbReference>
<feature type="binding site" evidence="12">
    <location>
        <position position="370"/>
    </location>
    <ligand>
        <name>pyridoxal 5'-phosphate</name>
        <dbReference type="ChEBI" id="CHEBI:597326"/>
    </ligand>
</feature>
<feature type="binding site" evidence="12">
    <location>
        <position position="316"/>
    </location>
    <ligand>
        <name>substrate</name>
    </ligand>
</feature>
<evidence type="ECO:0000256" key="10">
    <source>
        <dbReference type="ARBA" id="ARBA00066427"/>
    </source>
</evidence>
<dbReference type="NCBIfam" id="TIGR01048">
    <property type="entry name" value="lysA"/>
    <property type="match status" value="1"/>
</dbReference>
<dbReference type="InterPro" id="IPR009006">
    <property type="entry name" value="Ala_racemase/Decarboxylase_C"/>
</dbReference>
<dbReference type="SUPFAM" id="SSF51419">
    <property type="entry name" value="PLP-binding barrel"/>
    <property type="match status" value="1"/>
</dbReference>
<dbReference type="Gene3D" id="2.40.37.10">
    <property type="entry name" value="Lyase, Ornithine Decarboxylase, Chain A, domain 1"/>
    <property type="match status" value="1"/>
</dbReference>
<dbReference type="CDD" id="cd06828">
    <property type="entry name" value="PLPDE_III_DapDC"/>
    <property type="match status" value="1"/>
</dbReference>
<comment type="catalytic activity">
    <reaction evidence="7 12 14">
        <text>meso-2,6-diaminopimelate + H(+) = L-lysine + CO2</text>
        <dbReference type="Rhea" id="RHEA:15101"/>
        <dbReference type="ChEBI" id="CHEBI:15378"/>
        <dbReference type="ChEBI" id="CHEBI:16526"/>
        <dbReference type="ChEBI" id="CHEBI:32551"/>
        <dbReference type="ChEBI" id="CHEBI:57791"/>
        <dbReference type="EC" id="4.1.1.20"/>
    </reaction>
</comment>
<sequence>MDAFNYRDGELFAEGVALSAIAERFGTPTYVYSRAHIEAQYLAYADALAGMPHLVCFAVKANSNLGVLNVLARLGAGFDIVSRGELERVLAAGGQADKIVFSGVGKTRDDMRRALEVGVHCFNVESTDELERLQVVAAELGVRAPISLRVNPDVDAGTHPYISTGLKENKFGIAIADAEDVYIRAAQLPNLEVVGVDCHIGSQLTTLAPFIDALDRLLALVDRLGDCGIYLRHIDLGGGLGVRYRDEEPPLAADYIQAVRERLDGRDLALVFEPGRFIVANAGLLLTQVEYLKHTEHKDFAIVDAAMNDLIRPALYQAWMDVSAVRPRDTAARAYDIVGPICETGDFLAKDRQLALEEGDLLAVHSAGAYGFVMSSNYNTRGRAAEVLVDGDQAFEVRRRETVAELFAGESLLPE</sequence>
<evidence type="ECO:0000256" key="2">
    <source>
        <dbReference type="ARBA" id="ARBA00022605"/>
    </source>
</evidence>
<dbReference type="UniPathway" id="UPA00034">
    <property type="reaction ID" value="UER00027"/>
</dbReference>